<protein>
    <submittedName>
        <fullName evidence="2">General transcription factor II-I repeat domain-containing protein 2A</fullName>
    </submittedName>
</protein>
<dbReference type="EMBL" id="JAOPHQ010005006">
    <property type="protein sequence ID" value="KAK0137066.1"/>
    <property type="molecule type" value="Genomic_DNA"/>
</dbReference>
<comment type="caution">
    <text evidence="2">The sequence shown here is derived from an EMBL/GenBank/DDBJ whole genome shotgun (WGS) entry which is preliminary data.</text>
</comment>
<dbReference type="Proteomes" id="UP001174136">
    <property type="component" value="Unassembled WGS sequence"/>
</dbReference>
<evidence type="ECO:0000313" key="2">
    <source>
        <dbReference type="EMBL" id="KAK0137066.1"/>
    </source>
</evidence>
<evidence type="ECO:0000313" key="3">
    <source>
        <dbReference type="Proteomes" id="UP001174136"/>
    </source>
</evidence>
<dbReference type="PANTHER" id="PTHR45913">
    <property type="entry name" value="EPM2A-INTERACTING PROTEIN 1"/>
    <property type="match status" value="1"/>
</dbReference>
<feature type="domain" description="HAT C-terminal dimerisation" evidence="1">
    <location>
        <begin position="89"/>
        <end position="134"/>
    </location>
</feature>
<accession>A0AA47MBK0</accession>
<reference evidence="2" key="1">
    <citation type="journal article" date="2023" name="Front. Mar. Sci.">
        <title>A new Merluccius polli reference genome to investigate the effects of global change in West African waters.</title>
        <authorList>
            <person name="Mateo J.L."/>
            <person name="Blanco-Fernandez C."/>
            <person name="Garcia-Vazquez E."/>
            <person name="Machado-Schiaffino G."/>
        </authorList>
    </citation>
    <scope>NUCLEOTIDE SEQUENCE</scope>
    <source>
        <strain evidence="2">C29</strain>
        <tissue evidence="2">Fin</tissue>
    </source>
</reference>
<dbReference type="PANTHER" id="PTHR45913:SF21">
    <property type="entry name" value="DUF4371 DOMAIN-CONTAINING PROTEIN"/>
    <property type="match status" value="1"/>
</dbReference>
<dbReference type="InterPro" id="IPR008906">
    <property type="entry name" value="HATC_C_dom"/>
</dbReference>
<gene>
    <name evidence="2" type="ORF">N1851_026743</name>
</gene>
<sequence length="166" mass="18823">MRATGLTADLDQYKDKITELLQEFERRFQVFGELENEFAFFRSPFTVKASDMPADIQLEIIDLQCDYDMKQKCASVGIDTFYQYLLPGYPKLTSLAAKVLSMFGTTYLCEQAFSVMNINKTKNRSRLSNAHLNDIVKCAVTQDFKPDIDALVKAKRCQVSGASSSR</sequence>
<dbReference type="InterPro" id="IPR012337">
    <property type="entry name" value="RNaseH-like_sf"/>
</dbReference>
<dbReference type="AlphaFoldDB" id="A0AA47MBK0"/>
<proteinExistence type="predicted"/>
<dbReference type="SUPFAM" id="SSF53098">
    <property type="entry name" value="Ribonuclease H-like"/>
    <property type="match status" value="1"/>
</dbReference>
<keyword evidence="3" id="KW-1185">Reference proteome</keyword>
<evidence type="ECO:0000259" key="1">
    <source>
        <dbReference type="Pfam" id="PF05699"/>
    </source>
</evidence>
<name>A0AA47MBK0_MERPO</name>
<organism evidence="2 3">
    <name type="scientific">Merluccius polli</name>
    <name type="common">Benguela hake</name>
    <name type="synonym">Merluccius cadenati</name>
    <dbReference type="NCBI Taxonomy" id="89951"/>
    <lineage>
        <taxon>Eukaryota</taxon>
        <taxon>Metazoa</taxon>
        <taxon>Chordata</taxon>
        <taxon>Craniata</taxon>
        <taxon>Vertebrata</taxon>
        <taxon>Euteleostomi</taxon>
        <taxon>Actinopterygii</taxon>
        <taxon>Neopterygii</taxon>
        <taxon>Teleostei</taxon>
        <taxon>Neoteleostei</taxon>
        <taxon>Acanthomorphata</taxon>
        <taxon>Zeiogadaria</taxon>
        <taxon>Gadariae</taxon>
        <taxon>Gadiformes</taxon>
        <taxon>Gadoidei</taxon>
        <taxon>Merlucciidae</taxon>
        <taxon>Merluccius</taxon>
    </lineage>
</organism>
<dbReference type="Pfam" id="PF05699">
    <property type="entry name" value="Dimer_Tnp_hAT"/>
    <property type="match status" value="1"/>
</dbReference>
<dbReference type="GO" id="GO:0046983">
    <property type="term" value="F:protein dimerization activity"/>
    <property type="evidence" value="ECO:0007669"/>
    <property type="project" value="InterPro"/>
</dbReference>